<accession>A0A917HR98</accession>
<dbReference type="InterPro" id="IPR011964">
    <property type="entry name" value="YVTN_b-propeller_repeat"/>
</dbReference>
<dbReference type="InterPro" id="IPR032109">
    <property type="entry name" value="Big_3_5"/>
</dbReference>
<keyword evidence="3" id="KW-0732">Signal</keyword>
<evidence type="ECO:0000313" key="6">
    <source>
        <dbReference type="Proteomes" id="UP000647241"/>
    </source>
</evidence>
<dbReference type="NCBIfam" id="TIGR02276">
    <property type="entry name" value="beta_rpt_yvtn"/>
    <property type="match status" value="2"/>
</dbReference>
<feature type="domain" description="Bacterial Ig-like" evidence="4">
    <location>
        <begin position="877"/>
        <end position="963"/>
    </location>
</feature>
<keyword evidence="2" id="KW-0812">Transmembrane</keyword>
<dbReference type="InterPro" id="IPR011044">
    <property type="entry name" value="Quino_amine_DH_bsu"/>
</dbReference>
<dbReference type="PANTHER" id="PTHR47197">
    <property type="entry name" value="PROTEIN NIRF"/>
    <property type="match status" value="1"/>
</dbReference>
<feature type="domain" description="Bacterial Ig-like" evidence="4">
    <location>
        <begin position="977"/>
        <end position="1064"/>
    </location>
</feature>
<dbReference type="SUPFAM" id="SSF50974">
    <property type="entry name" value="Nitrous oxide reductase, N-terminal domain"/>
    <property type="match status" value="1"/>
</dbReference>
<keyword evidence="2" id="KW-1133">Transmembrane helix</keyword>
<dbReference type="Gene3D" id="2.130.10.10">
    <property type="entry name" value="YVTN repeat-like/Quinoprotein amine dehydrogenase"/>
    <property type="match status" value="6"/>
</dbReference>
<reference evidence="5" key="1">
    <citation type="journal article" date="2014" name="Int. J. Syst. Evol. Microbiol.">
        <title>Complete genome sequence of Corynebacterium casei LMG S-19264T (=DSM 44701T), isolated from a smear-ripened cheese.</title>
        <authorList>
            <consortium name="US DOE Joint Genome Institute (JGI-PGF)"/>
            <person name="Walter F."/>
            <person name="Albersmeier A."/>
            <person name="Kalinowski J."/>
            <person name="Ruckert C."/>
        </authorList>
    </citation>
    <scope>NUCLEOTIDE SEQUENCE</scope>
    <source>
        <strain evidence="5">CGMCC 1.12997</strain>
    </source>
</reference>
<dbReference type="SUPFAM" id="SSF63829">
    <property type="entry name" value="Calcium-dependent phosphotriesterase"/>
    <property type="match status" value="1"/>
</dbReference>
<reference evidence="5" key="2">
    <citation type="submission" date="2020-09" db="EMBL/GenBank/DDBJ databases">
        <authorList>
            <person name="Sun Q."/>
            <person name="Zhou Y."/>
        </authorList>
    </citation>
    <scope>NUCLEOTIDE SEQUENCE</scope>
    <source>
        <strain evidence="5">CGMCC 1.12997</strain>
    </source>
</reference>
<evidence type="ECO:0000256" key="1">
    <source>
        <dbReference type="SAM" id="MobiDB-lite"/>
    </source>
</evidence>
<evidence type="ECO:0000259" key="4">
    <source>
        <dbReference type="Pfam" id="PF16640"/>
    </source>
</evidence>
<dbReference type="EMBL" id="BMGT01000004">
    <property type="protein sequence ID" value="GGG86544.1"/>
    <property type="molecule type" value="Genomic_DNA"/>
</dbReference>
<feature type="region of interest" description="Disordered" evidence="1">
    <location>
        <begin position="845"/>
        <end position="876"/>
    </location>
</feature>
<dbReference type="InterPro" id="IPR015943">
    <property type="entry name" value="WD40/YVTN_repeat-like_dom_sf"/>
</dbReference>
<dbReference type="InterPro" id="IPR051200">
    <property type="entry name" value="Host-pathogen_enzymatic-act"/>
</dbReference>
<dbReference type="Pfam" id="PF16640">
    <property type="entry name" value="Big_3_5"/>
    <property type="match status" value="2"/>
</dbReference>
<feature type="transmembrane region" description="Helical" evidence="2">
    <location>
        <begin position="1193"/>
        <end position="1214"/>
    </location>
</feature>
<dbReference type="Proteomes" id="UP000647241">
    <property type="component" value="Unassembled WGS sequence"/>
</dbReference>
<evidence type="ECO:0000256" key="3">
    <source>
        <dbReference type="SAM" id="SignalP"/>
    </source>
</evidence>
<dbReference type="SUPFAM" id="SSF50969">
    <property type="entry name" value="YVTN repeat-like/Quinoprotein amine dehydrogenase"/>
    <property type="match status" value="1"/>
</dbReference>
<protein>
    <recommendedName>
        <fullName evidence="4">Bacterial Ig-like domain-containing protein</fullName>
    </recommendedName>
</protein>
<keyword evidence="6" id="KW-1185">Reference proteome</keyword>
<feature type="chain" id="PRO_5037838713" description="Bacterial Ig-like domain-containing protein" evidence="3">
    <location>
        <begin position="28"/>
        <end position="1246"/>
    </location>
</feature>
<keyword evidence="2" id="KW-0472">Membrane</keyword>
<proteinExistence type="predicted"/>
<dbReference type="InterPro" id="IPR011045">
    <property type="entry name" value="N2O_reductase_N"/>
</dbReference>
<evidence type="ECO:0000313" key="5">
    <source>
        <dbReference type="EMBL" id="GGG86544.1"/>
    </source>
</evidence>
<feature type="transmembrane region" description="Helical" evidence="2">
    <location>
        <begin position="1160"/>
        <end position="1181"/>
    </location>
</feature>
<name>A0A917HR98_9BACT</name>
<dbReference type="Gene3D" id="2.60.40.10">
    <property type="entry name" value="Immunoglobulins"/>
    <property type="match status" value="2"/>
</dbReference>
<organism evidence="5 6">
    <name type="scientific">Edaphobacter dinghuensis</name>
    <dbReference type="NCBI Taxonomy" id="1560005"/>
    <lineage>
        <taxon>Bacteria</taxon>
        <taxon>Pseudomonadati</taxon>
        <taxon>Acidobacteriota</taxon>
        <taxon>Terriglobia</taxon>
        <taxon>Terriglobales</taxon>
        <taxon>Acidobacteriaceae</taxon>
        <taxon>Edaphobacter</taxon>
    </lineage>
</organism>
<gene>
    <name evidence="5" type="ORF">GCM10011585_33110</name>
</gene>
<feature type="compositionally biased region" description="Low complexity" evidence="1">
    <location>
        <begin position="853"/>
        <end position="862"/>
    </location>
</feature>
<dbReference type="InterPro" id="IPR013783">
    <property type="entry name" value="Ig-like_fold"/>
</dbReference>
<sequence>MMYVKNVLRGLCLLAGCTLPLGGISSAQTVVGNVAVGKSPIASATDPALSKIYVANSGSSSVTAINEFTNAASTIAVGNDPTALAVDPASGRLYVANTADATVTVIDGSSSSVLFTIKVGRSPVAIAVNSVTGKAYVANRDDNTVTIIDADTSGTSLVAVGAAPVAIAVNPADNSVYVANQNSNNVTAINGTDGTTATLVAGSSPAAIAVEPTTDTVYVVNKGDNTVSAFDRASDSVATFSVGASPSSIAINPVTNRIYVPSSEDGNLTVIDGLAASTTTITVGTPAIAIAVDSNINKIYAANDQTTGGILLSVVDGGTNNVTEISGSGRASTIAIDSKSGRVYVPTTDTSSTVVINEATNLSVADSVGKFPEAIAFDPVIGFAFICNIGDGTVSIFDTGANSVTSLSTATSPIFNSPLAVAANPVTSRAYIANAWGGTVSVLDSVAKVVTQSIPIGYSEQDTVTVDPVANKVYVAVSSQNELAIIDGATNSLSTLQVGQYPVAVVVNPVTNKIYVLNESSNSVSVVDGATDEITATIPVPTSVSLALNPNLNQIYAAGEAGTLTVIDGATNSTSTIQLPKNLNASSNYESSLVVNNQTNRIYIADTEDANLTAVAVVDGATGKLLTSVSTTASAGVMAINQLTNQIYVATAGSDTTAPPGLMVVDGPTSVSKTFPLPSDSPGLAIDPATGKIYATVSSNNDVYVFTPNILDPIPLTTTISGVVDDQTVSTAKIFQTKNTSPVFTARVSSSYAPSSATDLQVNPTPSAVYYEVDGGASPWTRAASSSANGANPAEFSLCLSNIPVGLHTLYAFPSYGDEAGESGPGNGSGNASQVGNITAVPFLIEPGGTSGNTGSSTCASTQPPSGPTAESTTTISASVNPQTVGSSVTFTATVSASSANGTPTGTVTFFDGTTQLGAVALDSSLTAAFSTASLTVGSHSITAAYGGNATFISSTSTPLMETIVSPAPIATTTTLASSANPQTVGSSVTFTATVHPSSSGSALPTGSVSFFDGAALLGTTSLGTTLTATFTSSSLVLGSHSITATYNGDSNYSESTSPALIQSIVAAPASGDFTLSARPASLTFAEGGTGTITLTISPLGGFQGTVSLSCDDLPSNVACSFQPSTINVTSTSAQQAVLTLSASTNAQIQAKRTGSRLGLLPWPLIGCLPALGFSATLRYGQKRKRRGKRKERLAIILTLLISLLALGGCGVTFNGLPNTNKIIVSASANNGGLVHQAVISVTVNQ</sequence>
<comment type="caution">
    <text evidence="5">The sequence shown here is derived from an EMBL/GenBank/DDBJ whole genome shotgun (WGS) entry which is preliminary data.</text>
</comment>
<dbReference type="AlphaFoldDB" id="A0A917HR98"/>
<dbReference type="PANTHER" id="PTHR47197:SF3">
    <property type="entry name" value="DIHYDRO-HEME D1 DEHYDROGENASE"/>
    <property type="match status" value="1"/>
</dbReference>
<evidence type="ECO:0000256" key="2">
    <source>
        <dbReference type="SAM" id="Phobius"/>
    </source>
</evidence>
<feature type="signal peptide" evidence="3">
    <location>
        <begin position="1"/>
        <end position="27"/>
    </location>
</feature>